<dbReference type="Proteomes" id="UP000236291">
    <property type="component" value="Unassembled WGS sequence"/>
</dbReference>
<reference evidence="1 2" key="1">
    <citation type="journal article" date="2014" name="Am. J. Bot.">
        <title>Genome assembly and annotation for red clover (Trifolium pratense; Fabaceae).</title>
        <authorList>
            <person name="Istvanek J."/>
            <person name="Jaros M."/>
            <person name="Krenek A."/>
            <person name="Repkova J."/>
        </authorList>
    </citation>
    <scope>NUCLEOTIDE SEQUENCE [LARGE SCALE GENOMIC DNA]</scope>
    <source>
        <strain evidence="2">cv. Tatra</strain>
        <tissue evidence="1">Young leaves</tissue>
    </source>
</reference>
<feature type="non-terminal residue" evidence="1">
    <location>
        <position position="183"/>
    </location>
</feature>
<accession>A0A2K3M1T1</accession>
<evidence type="ECO:0000313" key="1">
    <source>
        <dbReference type="EMBL" id="PNX84703.1"/>
    </source>
</evidence>
<sequence length="183" mass="20536">MLCQNLMIQREVVEGDLQGTMREEERAPKILLRGIPHKRLAFAPPCRGRLQGDPARVELFPTTNVSSDALVMVLIARSLDMDFSQIPTSSQSVNQNCWMKDQTTHMELLILSSNSLDFTDYGEHVAISQLMWDFLTTSLSFDVLEILSGMLVFKPWFVVDSLLIASHSSFPYRIAIVIASAAC</sequence>
<evidence type="ECO:0000313" key="2">
    <source>
        <dbReference type="Proteomes" id="UP000236291"/>
    </source>
</evidence>
<comment type="caution">
    <text evidence="1">The sequence shown here is derived from an EMBL/GenBank/DDBJ whole genome shotgun (WGS) entry which is preliminary data.</text>
</comment>
<reference evidence="1 2" key="2">
    <citation type="journal article" date="2017" name="Front. Plant Sci.">
        <title>Gene Classification and Mining of Molecular Markers Useful in Red Clover (Trifolium pratense) Breeding.</title>
        <authorList>
            <person name="Istvanek J."/>
            <person name="Dluhosova J."/>
            <person name="Dluhos P."/>
            <person name="Patkova L."/>
            <person name="Nedelnik J."/>
            <person name="Repkova J."/>
        </authorList>
    </citation>
    <scope>NUCLEOTIDE SEQUENCE [LARGE SCALE GENOMIC DNA]</scope>
    <source>
        <strain evidence="2">cv. Tatra</strain>
        <tissue evidence="1">Young leaves</tissue>
    </source>
</reference>
<name>A0A2K3M1T1_TRIPR</name>
<dbReference type="EMBL" id="ASHM01047016">
    <property type="protein sequence ID" value="PNX84703.1"/>
    <property type="molecule type" value="Genomic_DNA"/>
</dbReference>
<proteinExistence type="predicted"/>
<gene>
    <name evidence="1" type="ORF">L195_g040766</name>
</gene>
<protein>
    <submittedName>
        <fullName evidence="1">Uncharacterized protein</fullName>
    </submittedName>
</protein>
<organism evidence="1 2">
    <name type="scientific">Trifolium pratense</name>
    <name type="common">Red clover</name>
    <dbReference type="NCBI Taxonomy" id="57577"/>
    <lineage>
        <taxon>Eukaryota</taxon>
        <taxon>Viridiplantae</taxon>
        <taxon>Streptophyta</taxon>
        <taxon>Embryophyta</taxon>
        <taxon>Tracheophyta</taxon>
        <taxon>Spermatophyta</taxon>
        <taxon>Magnoliopsida</taxon>
        <taxon>eudicotyledons</taxon>
        <taxon>Gunneridae</taxon>
        <taxon>Pentapetalae</taxon>
        <taxon>rosids</taxon>
        <taxon>fabids</taxon>
        <taxon>Fabales</taxon>
        <taxon>Fabaceae</taxon>
        <taxon>Papilionoideae</taxon>
        <taxon>50 kb inversion clade</taxon>
        <taxon>NPAAA clade</taxon>
        <taxon>Hologalegina</taxon>
        <taxon>IRL clade</taxon>
        <taxon>Trifolieae</taxon>
        <taxon>Trifolium</taxon>
    </lineage>
</organism>
<dbReference type="AlphaFoldDB" id="A0A2K3M1T1"/>